<dbReference type="Pfam" id="PF03441">
    <property type="entry name" value="FAD_binding_7"/>
    <property type="match status" value="1"/>
</dbReference>
<dbReference type="PROSITE" id="PS00394">
    <property type="entry name" value="DNA_PHOTOLYASES_1_1"/>
    <property type="match status" value="1"/>
</dbReference>
<dbReference type="AlphaFoldDB" id="A0A330GIY1"/>
<dbReference type="InterPro" id="IPR036155">
    <property type="entry name" value="Crypto/Photolyase_N_sf"/>
</dbReference>
<organism evidence="12 13">
    <name type="scientific">Mesorhizobium atlanticum</name>
    <dbReference type="NCBI Taxonomy" id="2233532"/>
    <lineage>
        <taxon>Bacteria</taxon>
        <taxon>Pseudomonadati</taxon>
        <taxon>Pseudomonadota</taxon>
        <taxon>Alphaproteobacteria</taxon>
        <taxon>Hyphomicrobiales</taxon>
        <taxon>Phyllobacteriaceae</taxon>
        <taxon>Mesorhizobium</taxon>
    </lineage>
</organism>
<dbReference type="Gene3D" id="1.10.579.10">
    <property type="entry name" value="DNA Cyclobutane Dipyrimidine Photolyase, subunit A, domain 3"/>
    <property type="match status" value="1"/>
</dbReference>
<dbReference type="InterPro" id="IPR036134">
    <property type="entry name" value="Crypto/Photolyase_FAD-like_sf"/>
</dbReference>
<feature type="site" description="Electron transfer via tryptophanyl radical" evidence="9">
    <location>
        <position position="308"/>
    </location>
</feature>
<dbReference type="PROSITE" id="PS00691">
    <property type="entry name" value="DNA_PHOTOLYASES_1_2"/>
    <property type="match status" value="1"/>
</dbReference>
<dbReference type="EMBL" id="QMBQ01000011">
    <property type="protein sequence ID" value="RAZ72378.1"/>
    <property type="molecule type" value="Genomic_DNA"/>
</dbReference>
<evidence type="ECO:0000256" key="5">
    <source>
        <dbReference type="ARBA" id="ARBA00022827"/>
    </source>
</evidence>
<evidence type="ECO:0000256" key="1">
    <source>
        <dbReference type="ARBA" id="ARBA00001932"/>
    </source>
</evidence>
<dbReference type="PRINTS" id="PR00147">
    <property type="entry name" value="DNAPHOTLYASE"/>
</dbReference>
<feature type="binding site" evidence="8">
    <location>
        <position position="274"/>
    </location>
    <ligand>
        <name>FAD</name>
        <dbReference type="ChEBI" id="CHEBI:57692"/>
    </ligand>
</feature>
<dbReference type="GO" id="GO:0000719">
    <property type="term" value="P:photoreactive repair"/>
    <property type="evidence" value="ECO:0007669"/>
    <property type="project" value="UniProtKB-ARBA"/>
</dbReference>
<feature type="site" description="Electron transfer via tryptophanyl radical" evidence="9">
    <location>
        <position position="384"/>
    </location>
</feature>
<dbReference type="InterPro" id="IPR002081">
    <property type="entry name" value="Cryptochrome/DNA_photolyase_1"/>
</dbReference>
<comment type="cofactor">
    <cofactor evidence="1">
        <name>(6R)-5,10-methylene-5,6,7,8-tetrahydrofolate</name>
        <dbReference type="ChEBI" id="CHEBI:15636"/>
    </cofactor>
</comment>
<evidence type="ECO:0000256" key="7">
    <source>
        <dbReference type="ARBA" id="ARBA00033999"/>
    </source>
</evidence>
<gene>
    <name evidence="12" type="ORF">DPM35_28940</name>
</gene>
<dbReference type="GO" id="GO:0071949">
    <property type="term" value="F:FAD binding"/>
    <property type="evidence" value="ECO:0007669"/>
    <property type="project" value="TreeGrafter"/>
</dbReference>
<reference evidence="13" key="1">
    <citation type="submission" date="2018-06" db="EMBL/GenBank/DDBJ databases">
        <authorList>
            <person name="Helene L.C."/>
            <person name="Dall'Agnol R."/>
            <person name="Delamuta J.R."/>
            <person name="Hungria M."/>
        </authorList>
    </citation>
    <scope>NUCLEOTIDE SEQUENCE [LARGE SCALE GENOMIC DNA]</scope>
    <source>
        <strain evidence="13">CNPSo 3140</strain>
    </source>
</reference>
<evidence type="ECO:0000313" key="13">
    <source>
        <dbReference type="Proteomes" id="UP000251956"/>
    </source>
</evidence>
<dbReference type="PANTHER" id="PTHR11455:SF9">
    <property type="entry name" value="CRYPTOCHROME CIRCADIAN CLOCK 5 ISOFORM X1"/>
    <property type="match status" value="1"/>
</dbReference>
<feature type="binding site" evidence="8">
    <location>
        <position position="230"/>
    </location>
    <ligand>
        <name>FAD</name>
        <dbReference type="ChEBI" id="CHEBI:57692"/>
    </ligand>
</feature>
<dbReference type="GO" id="GO:0003677">
    <property type="term" value="F:DNA binding"/>
    <property type="evidence" value="ECO:0007669"/>
    <property type="project" value="TreeGrafter"/>
</dbReference>
<reference evidence="12 13" key="2">
    <citation type="submission" date="2018-07" db="EMBL/GenBank/DDBJ databases">
        <title>Diversity of Mesorhizobium strains in Brazil.</title>
        <authorList>
            <person name="Helene L.C.F."/>
            <person name="Dall'Agnol R."/>
            <person name="Delamuta J.R.M."/>
            <person name="Hungria M."/>
        </authorList>
    </citation>
    <scope>NUCLEOTIDE SEQUENCE [LARGE SCALE GENOMIC DNA]</scope>
    <source>
        <strain evidence="12 13">CNPSo 3140</strain>
    </source>
</reference>
<evidence type="ECO:0000256" key="2">
    <source>
        <dbReference type="ARBA" id="ARBA00013149"/>
    </source>
</evidence>
<dbReference type="SUPFAM" id="SSF48173">
    <property type="entry name" value="Cryptochrome/photolyase FAD-binding domain"/>
    <property type="match status" value="1"/>
</dbReference>
<keyword evidence="4 8" id="KW-0285">Flavoprotein</keyword>
<dbReference type="InterPro" id="IPR014729">
    <property type="entry name" value="Rossmann-like_a/b/a_fold"/>
</dbReference>
<evidence type="ECO:0000256" key="6">
    <source>
        <dbReference type="ARBA" id="ARBA00022991"/>
    </source>
</evidence>
<keyword evidence="5 8" id="KW-0274">FAD</keyword>
<comment type="catalytic activity">
    <reaction evidence="7">
        <text>cyclobutadipyrimidine (in DNA) = 2 pyrimidine residues (in DNA).</text>
        <dbReference type="EC" id="4.1.99.3"/>
    </reaction>
</comment>
<dbReference type="GO" id="GO:0009416">
    <property type="term" value="P:response to light stimulus"/>
    <property type="evidence" value="ECO:0007669"/>
    <property type="project" value="TreeGrafter"/>
</dbReference>
<sequence length="489" mass="55154">MSGEASEPTIVLFRRDLRVDDNAALAAAADRGAPVVALYVLDEEAHDTRAMGAASRWWLHHSLAALGHRLGHAGARLYLTRGPTCEVVAKAIAASGADCVFWNRRYDPADAAVDAGLKAELRKKGLTAQSFDGALLHEPSLLKTGSGGFYKVYTPFWKAMVDKPHVRDPIDPPGSIDGWRGKLDNLRLNALELLPTNPDWAHGLRETWRPGEEGAHARLREFIEYGLAHYERQRDFPSQLSTSRLSPHLAFGEITPFQILAHLRRSKSSGASKFRSEIGWREFSYHLLFHNADLAKSNFRPEFDAMPWRDDKRMLRSWQRGLTGYPIVDAGMRELWHMGWMHNRVRMIVASFLIKDLMIDWRQGEKWFWDTLVDADAANNPASWQWVAGSGADAAPYFRIFNPVLQGEKFDPRGEYVRRHIPEIGALPDRYIHRPWEAPAALLKEGNIELGKTYPTPVVDHGAARDRALILYQSIKDAVRVSTGDRKAS</sequence>
<dbReference type="Gene3D" id="1.25.40.80">
    <property type="match status" value="1"/>
</dbReference>
<dbReference type="GO" id="GO:0003904">
    <property type="term" value="F:deoxyribodipyrimidine photo-lyase activity"/>
    <property type="evidence" value="ECO:0007669"/>
    <property type="project" value="UniProtKB-EC"/>
</dbReference>
<dbReference type="PANTHER" id="PTHR11455">
    <property type="entry name" value="CRYPTOCHROME"/>
    <property type="match status" value="1"/>
</dbReference>
<evidence type="ECO:0000259" key="11">
    <source>
        <dbReference type="PROSITE" id="PS51645"/>
    </source>
</evidence>
<evidence type="ECO:0000313" key="12">
    <source>
        <dbReference type="EMBL" id="RAZ72378.1"/>
    </source>
</evidence>
<evidence type="ECO:0000256" key="4">
    <source>
        <dbReference type="ARBA" id="ARBA00022630"/>
    </source>
</evidence>
<feature type="site" description="Electron transfer via tryptophanyl radical" evidence="9">
    <location>
        <position position="361"/>
    </location>
</feature>
<feature type="binding site" evidence="8">
    <location>
        <begin position="242"/>
        <end position="246"/>
    </location>
    <ligand>
        <name>FAD</name>
        <dbReference type="ChEBI" id="CHEBI:57692"/>
    </ligand>
</feature>
<dbReference type="InterPro" id="IPR006050">
    <property type="entry name" value="DNA_photolyase_N"/>
</dbReference>
<comment type="similarity">
    <text evidence="10">Belongs to the DNA photolyase family.</text>
</comment>
<evidence type="ECO:0000256" key="10">
    <source>
        <dbReference type="RuleBase" id="RU004182"/>
    </source>
</evidence>
<keyword evidence="12" id="KW-0456">Lyase</keyword>
<dbReference type="Gene3D" id="3.40.50.620">
    <property type="entry name" value="HUPs"/>
    <property type="match status" value="1"/>
</dbReference>
<comment type="caution">
    <text evidence="12">The sequence shown here is derived from an EMBL/GenBank/DDBJ whole genome shotgun (WGS) entry which is preliminary data.</text>
</comment>
<dbReference type="SUPFAM" id="SSF52425">
    <property type="entry name" value="Cryptochrome/photolyase, N-terminal domain"/>
    <property type="match status" value="1"/>
</dbReference>
<name>A0A330GIY1_9HYPH</name>
<dbReference type="InterPro" id="IPR005101">
    <property type="entry name" value="Cryptochr/Photolyase_FAD-bd"/>
</dbReference>
<keyword evidence="6 10" id="KW-0157">Chromophore</keyword>
<dbReference type="RefSeq" id="WP_112130786.1">
    <property type="nucleotide sequence ID" value="NZ_QMBQ01000011.1"/>
</dbReference>
<comment type="cofactor">
    <cofactor evidence="8">
        <name>FAD</name>
        <dbReference type="ChEBI" id="CHEBI:57692"/>
    </cofactor>
    <text evidence="8">Binds 1 FAD per subunit.</text>
</comment>
<dbReference type="PROSITE" id="PS51645">
    <property type="entry name" value="PHR_CRY_ALPHA_BETA"/>
    <property type="match status" value="1"/>
</dbReference>
<evidence type="ECO:0000256" key="9">
    <source>
        <dbReference type="PIRSR" id="PIRSR602081-2"/>
    </source>
</evidence>
<dbReference type="Proteomes" id="UP000251956">
    <property type="component" value="Unassembled WGS sequence"/>
</dbReference>
<accession>A0A330GIY1</accession>
<protein>
    <recommendedName>
        <fullName evidence="3">Deoxyribodipyrimidine photo-lyase</fullName>
        <ecNumber evidence="2">4.1.99.3</ecNumber>
    </recommendedName>
</protein>
<dbReference type="OrthoDB" id="9772484at2"/>
<dbReference type="InterPro" id="IPR018394">
    <property type="entry name" value="DNA_photolyase_1_CS_C"/>
</dbReference>
<feature type="binding site" evidence="8">
    <location>
        <begin position="374"/>
        <end position="376"/>
    </location>
    <ligand>
        <name>FAD</name>
        <dbReference type="ChEBI" id="CHEBI:57692"/>
    </ligand>
</feature>
<dbReference type="Pfam" id="PF00875">
    <property type="entry name" value="DNA_photolyase"/>
    <property type="match status" value="1"/>
</dbReference>
<evidence type="ECO:0000256" key="3">
    <source>
        <dbReference type="ARBA" id="ARBA00014046"/>
    </source>
</evidence>
<proteinExistence type="inferred from homology"/>
<dbReference type="EC" id="4.1.99.3" evidence="2"/>
<dbReference type="FunFam" id="1.10.579.10:FF:000003">
    <property type="entry name" value="Deoxyribodipyrimidine photo-lyase"/>
    <property type="match status" value="1"/>
</dbReference>
<evidence type="ECO:0000256" key="8">
    <source>
        <dbReference type="PIRSR" id="PIRSR602081-1"/>
    </source>
</evidence>
<feature type="domain" description="Photolyase/cryptochrome alpha/beta" evidence="11">
    <location>
        <begin position="7"/>
        <end position="136"/>
    </location>
</feature>
<keyword evidence="13" id="KW-1185">Reference proteome</keyword>